<dbReference type="Pfam" id="PF18738">
    <property type="entry name" value="HEPN_DZIP3"/>
    <property type="match status" value="1"/>
</dbReference>
<evidence type="ECO:0000313" key="3">
    <source>
        <dbReference type="Proteomes" id="UP000507470"/>
    </source>
</evidence>
<dbReference type="OrthoDB" id="6082856at2759"/>
<name>A0A6J8BHZ8_MYTCO</name>
<sequence length="749" mass="86063">MSVTPEDRQARLGCVILKLFPTIMQSILKGYTNPRGLRVKFQLKDIRTTLTLSETSLMEHLPNIEDFTVELCYKILRYENLIIEPACKWGNIPHDTEVEISDDIQRIINLTNEVISKECGDISEIYYNEFLEKTKDVTKRVDGHLQQDTCFKVFTTTSSLDINPADILQELALVQKVNVSAGSPSTKGWGLYPDKGDIKLGDDVERMRNYRNQTAHRTNISIDKNEFENYFDHFRNIGRRMDLNFFRKTNYEETIILHKTCRMDIQMQIKYENALKELENIKLRFERTPIKFYWGDSFDKSLVHLRSIMQDEKGKGRPKVRLQIIFQSEADVERTIDILNSLKDEINEGLSGIQFIVAKKGCIVLNVDLKLDMLETDERLQSVLALFMAKILEHMMTSIAESIDIVMILVEEYQVWNKTNAESVSLHFDVEADLFETDDKMEKELKQISESFCKHFNGSGTNSNITASLLPLSLETTEEAFGQAQSPIKYNLPVSVTLQKQLNIRLSENESLFMSGCIKMYNTLVLTDASYNKRLIICKVDGTGIHLIPLSHKPDYITKVDSNTVAVSCIYDRTILIINISTGDISSKINISCDCHGISYDANNLYVVAGDRTIRVIDMTGNSIRVVPIPLHYAFDIAVQRDRLVYIDTKAIYFCSLDGNLMWKFENEKYKSLRHVTSDDEGNVYVTDRNTNTVVVVSDDAKHYREILTESDGLNKPFGIHFDKRENVLLVNNFNEEKVFLFDIKRNVK</sequence>
<proteinExistence type="predicted"/>
<evidence type="ECO:0000259" key="1">
    <source>
        <dbReference type="Pfam" id="PF18738"/>
    </source>
</evidence>
<dbReference type="Proteomes" id="UP000507470">
    <property type="component" value="Unassembled WGS sequence"/>
</dbReference>
<reference evidence="2 3" key="1">
    <citation type="submission" date="2020-06" db="EMBL/GenBank/DDBJ databases">
        <authorList>
            <person name="Li R."/>
            <person name="Bekaert M."/>
        </authorList>
    </citation>
    <scope>NUCLEOTIDE SEQUENCE [LARGE SCALE GENOMIC DNA]</scope>
    <source>
        <strain evidence="3">wild</strain>
    </source>
</reference>
<protein>
    <recommendedName>
        <fullName evidence="1">DZIP3-like HEPN domain-containing protein</fullName>
    </recommendedName>
</protein>
<keyword evidence="3" id="KW-1185">Reference proteome</keyword>
<evidence type="ECO:0000313" key="2">
    <source>
        <dbReference type="EMBL" id="CAC5383545.1"/>
    </source>
</evidence>
<feature type="domain" description="DZIP3-like HEPN" evidence="1">
    <location>
        <begin position="130"/>
        <end position="244"/>
    </location>
</feature>
<dbReference type="SUPFAM" id="SSF101898">
    <property type="entry name" value="NHL repeat"/>
    <property type="match status" value="1"/>
</dbReference>
<dbReference type="Gene3D" id="2.120.10.30">
    <property type="entry name" value="TolB, C-terminal domain"/>
    <property type="match status" value="1"/>
</dbReference>
<dbReference type="AlphaFoldDB" id="A0A6J8BHZ8"/>
<organism evidence="2 3">
    <name type="scientific">Mytilus coruscus</name>
    <name type="common">Sea mussel</name>
    <dbReference type="NCBI Taxonomy" id="42192"/>
    <lineage>
        <taxon>Eukaryota</taxon>
        <taxon>Metazoa</taxon>
        <taxon>Spiralia</taxon>
        <taxon>Lophotrochozoa</taxon>
        <taxon>Mollusca</taxon>
        <taxon>Bivalvia</taxon>
        <taxon>Autobranchia</taxon>
        <taxon>Pteriomorphia</taxon>
        <taxon>Mytilida</taxon>
        <taxon>Mytiloidea</taxon>
        <taxon>Mytilidae</taxon>
        <taxon>Mytilinae</taxon>
        <taxon>Mytilus</taxon>
    </lineage>
</organism>
<dbReference type="InterPro" id="IPR041249">
    <property type="entry name" value="HEPN_DZIP3"/>
</dbReference>
<dbReference type="InterPro" id="IPR011042">
    <property type="entry name" value="6-blade_b-propeller_TolB-like"/>
</dbReference>
<gene>
    <name evidence="2" type="ORF">MCOR_19278</name>
</gene>
<dbReference type="EMBL" id="CACVKT020003406">
    <property type="protein sequence ID" value="CAC5383545.1"/>
    <property type="molecule type" value="Genomic_DNA"/>
</dbReference>
<accession>A0A6J8BHZ8</accession>